<dbReference type="PANTHER" id="PTHR31285:SF0">
    <property type="entry name" value="NICOTINAMIDE MONONUCLEOTIDE ADENYLYLTRANSFERASE"/>
    <property type="match status" value="1"/>
</dbReference>
<name>A0A1L9S1U3_ASPWE</name>
<feature type="region of interest" description="Disordered" evidence="1">
    <location>
        <begin position="240"/>
        <end position="262"/>
    </location>
</feature>
<dbReference type="GO" id="GO:0000309">
    <property type="term" value="F:nicotinamide-nucleotide adenylyltransferase activity"/>
    <property type="evidence" value="ECO:0007669"/>
    <property type="project" value="TreeGrafter"/>
</dbReference>
<organism evidence="2 3">
    <name type="scientific">Aspergillus wentii DTO 134E9</name>
    <dbReference type="NCBI Taxonomy" id="1073089"/>
    <lineage>
        <taxon>Eukaryota</taxon>
        <taxon>Fungi</taxon>
        <taxon>Dikarya</taxon>
        <taxon>Ascomycota</taxon>
        <taxon>Pezizomycotina</taxon>
        <taxon>Eurotiomycetes</taxon>
        <taxon>Eurotiomycetidae</taxon>
        <taxon>Eurotiales</taxon>
        <taxon>Aspergillaceae</taxon>
        <taxon>Aspergillus</taxon>
        <taxon>Aspergillus subgen. Cremei</taxon>
    </lineage>
</organism>
<protein>
    <recommendedName>
        <fullName evidence="4">Nicotinamide-nucleotide adenylyltransferase</fullName>
    </recommendedName>
</protein>
<evidence type="ECO:0008006" key="4">
    <source>
        <dbReference type="Google" id="ProtNLM"/>
    </source>
</evidence>
<dbReference type="GO" id="GO:0005737">
    <property type="term" value="C:cytoplasm"/>
    <property type="evidence" value="ECO:0007669"/>
    <property type="project" value="TreeGrafter"/>
</dbReference>
<dbReference type="PANTHER" id="PTHR31285">
    <property type="entry name" value="NICOTINAMIDE MONONUCLEOTIDE ADENYLYLTRANSFERASE"/>
    <property type="match status" value="1"/>
</dbReference>
<dbReference type="SUPFAM" id="SSF52374">
    <property type="entry name" value="Nucleotidylyl transferase"/>
    <property type="match status" value="1"/>
</dbReference>
<dbReference type="Gene3D" id="3.40.50.620">
    <property type="entry name" value="HUPs"/>
    <property type="match status" value="1"/>
</dbReference>
<evidence type="ECO:0000313" key="3">
    <source>
        <dbReference type="Proteomes" id="UP000184383"/>
    </source>
</evidence>
<sequence>MTNPSFQVRRAEFSRSLKRFTASSTNFQILSSVPSSTEAQPPPPDVLYVLDSSYNPPTHAHLRIASSALLENSSRSPRLLLLLATQNADKPPKPALFEDRLIMMELFARDLLSYMKTTAPSQPAPQIDIGVTKMPYFIGKAAEIDSAGVYPKSLEQVHLTGYDTLIRIFDTKYYPPEQTLHPLQPFISQHRLRVTMRPNDEWGNKEEQEAFLLNLAQGGREHEGGKREWAERIQFVEGKKPGERPVSSTLAREASQRNPQDLEWLVPEKVRGFLSSQQPYTDN</sequence>
<gene>
    <name evidence="2" type="ORF">ASPWEDRAFT_99399</name>
</gene>
<dbReference type="GeneID" id="63755509"/>
<dbReference type="InterPro" id="IPR014729">
    <property type="entry name" value="Rossmann-like_a/b/a_fold"/>
</dbReference>
<dbReference type="STRING" id="1073089.A0A1L9S1U3"/>
<proteinExistence type="predicted"/>
<reference evidence="3" key="1">
    <citation type="journal article" date="2017" name="Genome Biol.">
        <title>Comparative genomics reveals high biological diversity and specific adaptations in the industrially and medically important fungal genus Aspergillus.</title>
        <authorList>
            <person name="de Vries R.P."/>
            <person name="Riley R."/>
            <person name="Wiebenga A."/>
            <person name="Aguilar-Osorio G."/>
            <person name="Amillis S."/>
            <person name="Uchima C.A."/>
            <person name="Anderluh G."/>
            <person name="Asadollahi M."/>
            <person name="Askin M."/>
            <person name="Barry K."/>
            <person name="Battaglia E."/>
            <person name="Bayram O."/>
            <person name="Benocci T."/>
            <person name="Braus-Stromeyer S.A."/>
            <person name="Caldana C."/>
            <person name="Canovas D."/>
            <person name="Cerqueira G.C."/>
            <person name="Chen F."/>
            <person name="Chen W."/>
            <person name="Choi C."/>
            <person name="Clum A."/>
            <person name="Dos Santos R.A."/>
            <person name="Damasio A.R."/>
            <person name="Diallinas G."/>
            <person name="Emri T."/>
            <person name="Fekete E."/>
            <person name="Flipphi M."/>
            <person name="Freyberg S."/>
            <person name="Gallo A."/>
            <person name="Gournas C."/>
            <person name="Habgood R."/>
            <person name="Hainaut M."/>
            <person name="Harispe M.L."/>
            <person name="Henrissat B."/>
            <person name="Hilden K.S."/>
            <person name="Hope R."/>
            <person name="Hossain A."/>
            <person name="Karabika E."/>
            <person name="Karaffa L."/>
            <person name="Karanyi Z."/>
            <person name="Krasevec N."/>
            <person name="Kuo A."/>
            <person name="Kusch H."/>
            <person name="LaButti K."/>
            <person name="Lagendijk E.L."/>
            <person name="Lapidus A."/>
            <person name="Levasseur A."/>
            <person name="Lindquist E."/>
            <person name="Lipzen A."/>
            <person name="Logrieco A.F."/>
            <person name="MacCabe A."/>
            <person name="Maekelae M.R."/>
            <person name="Malavazi I."/>
            <person name="Melin P."/>
            <person name="Meyer V."/>
            <person name="Mielnichuk N."/>
            <person name="Miskei M."/>
            <person name="Molnar A.P."/>
            <person name="Mule G."/>
            <person name="Ngan C.Y."/>
            <person name="Orejas M."/>
            <person name="Orosz E."/>
            <person name="Ouedraogo J.P."/>
            <person name="Overkamp K.M."/>
            <person name="Park H.-S."/>
            <person name="Perrone G."/>
            <person name="Piumi F."/>
            <person name="Punt P.J."/>
            <person name="Ram A.F."/>
            <person name="Ramon A."/>
            <person name="Rauscher S."/>
            <person name="Record E."/>
            <person name="Riano-Pachon D.M."/>
            <person name="Robert V."/>
            <person name="Roehrig J."/>
            <person name="Ruller R."/>
            <person name="Salamov A."/>
            <person name="Salih N.S."/>
            <person name="Samson R.A."/>
            <person name="Sandor E."/>
            <person name="Sanguinetti M."/>
            <person name="Schuetze T."/>
            <person name="Sepcic K."/>
            <person name="Shelest E."/>
            <person name="Sherlock G."/>
            <person name="Sophianopoulou V."/>
            <person name="Squina F.M."/>
            <person name="Sun H."/>
            <person name="Susca A."/>
            <person name="Todd R.B."/>
            <person name="Tsang A."/>
            <person name="Unkles S.E."/>
            <person name="van de Wiele N."/>
            <person name="van Rossen-Uffink D."/>
            <person name="Oliveira J.V."/>
            <person name="Vesth T.C."/>
            <person name="Visser J."/>
            <person name="Yu J.-H."/>
            <person name="Zhou M."/>
            <person name="Andersen M.R."/>
            <person name="Archer D.B."/>
            <person name="Baker S.E."/>
            <person name="Benoit I."/>
            <person name="Brakhage A.A."/>
            <person name="Braus G.H."/>
            <person name="Fischer R."/>
            <person name="Frisvad J.C."/>
            <person name="Goldman G.H."/>
            <person name="Houbraken J."/>
            <person name="Oakley B."/>
            <person name="Pocsi I."/>
            <person name="Scazzocchio C."/>
            <person name="Seiboth B."/>
            <person name="vanKuyk P.A."/>
            <person name="Wortman J."/>
            <person name="Dyer P.S."/>
            <person name="Grigoriev I.V."/>
        </authorList>
    </citation>
    <scope>NUCLEOTIDE SEQUENCE [LARGE SCALE GENOMIC DNA]</scope>
    <source>
        <strain evidence="3">DTO 134E9</strain>
    </source>
</reference>
<accession>A0A1L9S1U3</accession>
<evidence type="ECO:0000313" key="2">
    <source>
        <dbReference type="EMBL" id="OJJ41124.1"/>
    </source>
</evidence>
<dbReference type="GO" id="GO:0016887">
    <property type="term" value="F:ATP hydrolysis activity"/>
    <property type="evidence" value="ECO:0007669"/>
    <property type="project" value="TreeGrafter"/>
</dbReference>
<dbReference type="RefSeq" id="XP_040694800.1">
    <property type="nucleotide sequence ID" value="XM_040839661.1"/>
</dbReference>
<evidence type="ECO:0000256" key="1">
    <source>
        <dbReference type="SAM" id="MobiDB-lite"/>
    </source>
</evidence>
<keyword evidence="3" id="KW-1185">Reference proteome</keyword>
<dbReference type="VEuPathDB" id="FungiDB:ASPWEDRAFT_99399"/>
<dbReference type="AlphaFoldDB" id="A0A1L9S1U3"/>
<dbReference type="Proteomes" id="UP000184383">
    <property type="component" value="Unassembled WGS sequence"/>
</dbReference>
<dbReference type="GO" id="GO:0005634">
    <property type="term" value="C:nucleus"/>
    <property type="evidence" value="ECO:0007669"/>
    <property type="project" value="TreeGrafter"/>
</dbReference>
<dbReference type="EMBL" id="KV878209">
    <property type="protein sequence ID" value="OJJ41124.1"/>
    <property type="molecule type" value="Genomic_DNA"/>
</dbReference>
<dbReference type="OrthoDB" id="5591297at2759"/>